<evidence type="ECO:0000256" key="2">
    <source>
        <dbReference type="ARBA" id="ARBA00022801"/>
    </source>
</evidence>
<dbReference type="PANTHER" id="PTHR14218:SF15">
    <property type="entry name" value="TRIPEPTIDYL-PEPTIDASE 1"/>
    <property type="match status" value="1"/>
</dbReference>
<evidence type="ECO:0000256" key="4">
    <source>
        <dbReference type="SAM" id="MobiDB-lite"/>
    </source>
</evidence>
<organism evidence="6 7">
    <name type="scientific">Actinomadura harenae</name>
    <dbReference type="NCBI Taxonomy" id="2483351"/>
    <lineage>
        <taxon>Bacteria</taxon>
        <taxon>Bacillati</taxon>
        <taxon>Actinomycetota</taxon>
        <taxon>Actinomycetes</taxon>
        <taxon>Streptosporangiales</taxon>
        <taxon>Thermomonosporaceae</taxon>
        <taxon>Actinomadura</taxon>
    </lineage>
</organism>
<feature type="domain" description="Peptidase S53" evidence="5">
    <location>
        <begin position="112"/>
        <end position="537"/>
    </location>
</feature>
<name>A0A3M2MAL5_9ACTN</name>
<dbReference type="GO" id="GO:0008240">
    <property type="term" value="F:tripeptidyl-peptidase activity"/>
    <property type="evidence" value="ECO:0007669"/>
    <property type="project" value="TreeGrafter"/>
</dbReference>
<evidence type="ECO:0000313" key="7">
    <source>
        <dbReference type="Proteomes" id="UP000282674"/>
    </source>
</evidence>
<dbReference type="InterPro" id="IPR030400">
    <property type="entry name" value="Sedolisin_dom"/>
</dbReference>
<dbReference type="PROSITE" id="PS51695">
    <property type="entry name" value="SEDOLISIN"/>
    <property type="match status" value="1"/>
</dbReference>
<dbReference type="Proteomes" id="UP000282674">
    <property type="component" value="Unassembled WGS sequence"/>
</dbReference>
<dbReference type="GO" id="GO:0004252">
    <property type="term" value="F:serine-type endopeptidase activity"/>
    <property type="evidence" value="ECO:0007669"/>
    <property type="project" value="InterPro"/>
</dbReference>
<keyword evidence="3" id="KW-0720">Serine protease</keyword>
<evidence type="ECO:0000256" key="3">
    <source>
        <dbReference type="ARBA" id="ARBA00022825"/>
    </source>
</evidence>
<comment type="caution">
    <text evidence="6">The sequence shown here is derived from an EMBL/GenBank/DDBJ whole genome shotgun (WGS) entry which is preliminary data.</text>
</comment>
<evidence type="ECO:0000256" key="1">
    <source>
        <dbReference type="ARBA" id="ARBA00022670"/>
    </source>
</evidence>
<dbReference type="PROSITE" id="PS00138">
    <property type="entry name" value="SUBTILASE_SER"/>
    <property type="match status" value="1"/>
</dbReference>
<keyword evidence="7" id="KW-1185">Reference proteome</keyword>
<dbReference type="AlphaFoldDB" id="A0A3M2MAL5"/>
<keyword evidence="1" id="KW-0645">Protease</keyword>
<proteinExistence type="predicted"/>
<dbReference type="CDD" id="cd04056">
    <property type="entry name" value="Peptidases_S53"/>
    <property type="match status" value="1"/>
</dbReference>
<dbReference type="EMBL" id="RFFG01000008">
    <property type="protein sequence ID" value="RMI46532.1"/>
    <property type="molecule type" value="Genomic_DNA"/>
</dbReference>
<accession>A0A3M2MAL5</accession>
<protein>
    <recommendedName>
        <fullName evidence="5">Peptidase S53 domain-containing protein</fullName>
    </recommendedName>
</protein>
<gene>
    <name evidence="6" type="ORF">EBO15_06230</name>
</gene>
<dbReference type="GO" id="GO:0006508">
    <property type="term" value="P:proteolysis"/>
    <property type="evidence" value="ECO:0007669"/>
    <property type="project" value="UniProtKB-KW"/>
</dbReference>
<reference evidence="6 7" key="1">
    <citation type="submission" date="2018-10" db="EMBL/GenBank/DDBJ databases">
        <title>Isolation from soil.</title>
        <authorList>
            <person name="Hu J."/>
        </authorList>
    </citation>
    <scope>NUCLEOTIDE SEQUENCE [LARGE SCALE GENOMIC DNA]</scope>
    <source>
        <strain evidence="6 7">NEAU-Ht49</strain>
    </source>
</reference>
<dbReference type="PANTHER" id="PTHR14218">
    <property type="entry name" value="PROTEASE S8 TRIPEPTIDYL PEPTIDASE I CLN2"/>
    <property type="match status" value="1"/>
</dbReference>
<evidence type="ECO:0000313" key="6">
    <source>
        <dbReference type="EMBL" id="RMI46532.1"/>
    </source>
</evidence>
<dbReference type="InterPro" id="IPR050819">
    <property type="entry name" value="Tripeptidyl-peptidase_I"/>
</dbReference>
<feature type="region of interest" description="Disordered" evidence="4">
    <location>
        <begin position="183"/>
        <end position="206"/>
    </location>
</feature>
<dbReference type="Gene3D" id="3.40.50.200">
    <property type="entry name" value="Peptidase S8/S53 domain"/>
    <property type="match status" value="1"/>
</dbReference>
<dbReference type="InterPro" id="IPR036852">
    <property type="entry name" value="Peptidase_S8/S53_dom_sf"/>
</dbReference>
<evidence type="ECO:0000259" key="5">
    <source>
        <dbReference type="PROSITE" id="PS51695"/>
    </source>
</evidence>
<dbReference type="InterPro" id="IPR023828">
    <property type="entry name" value="Peptidase_S8_Ser-AS"/>
</dbReference>
<dbReference type="SUPFAM" id="SSF52743">
    <property type="entry name" value="Subtilisin-like"/>
    <property type="match status" value="1"/>
</dbReference>
<keyword evidence="2" id="KW-0378">Hydrolase</keyword>
<sequence>MHLRCTLVLRTGRCADRSGPGDTVRATTAARSPFVPGVPLSLLHTAHGHRAPVWLAAVALAGATLAALPVAASSGDGDALPAPRPHATDFSYLGASVTPPTQGDCASVGRRCFTPQALQNAYNVGPLHAKGQDGRGRTIAIVDSFGYDQAEADLKIYSQQFGLPLMCGMPDVACKPGMPTFTRLKQGNRPVNEPPPGSNGTGQEDSNGWALEVALDLDMAHAMAPGANIVLVSSSTAETLGTQGFPQLMNLEQKVVDDGMADVISQSFGSGEEAFHSTAVLQNLRHAFQSAASKGVTVLASSGDGGSENDFKAPVKNPAAIPQASVGWPASDPLVTSVGGTFLCLDGATGTHVDNSSAPAACSTFPGQREVAWTFAGGGFSHVFSKPAYQNTLPAGSTPIGSMRGVPDIASQASSATGVLVRDTAPGATGVKCPSGDPCSSGWYVVGGTSASTPQWAGLVAITAQIAGHPLGQINQSLYDLANGPDYGAYFYDVTTGNNSNPDFPTIPGFAATKGWDPVTGLGTPNAAALLPALAAHS</sequence>